<sequence length="103" mass="12113">MLTLVLRKTERLKLTWAKLARTRRGKVAEMRRETLHSTMKETMNEGRREVMFCKDDKSNDYEMDRYNPESEGLNGQDEYSSNNESLESLNPIVVERSEKALLI</sequence>
<reference evidence="2" key="1">
    <citation type="submission" date="2019-03" db="EMBL/GenBank/DDBJ databases">
        <authorList>
            <person name="Mank J."/>
            <person name="Almeida P."/>
        </authorList>
    </citation>
    <scope>NUCLEOTIDE SEQUENCE</scope>
    <source>
        <strain evidence="2">78183</strain>
    </source>
</reference>
<gene>
    <name evidence="2" type="ORF">SVIM_LOCUS64835</name>
</gene>
<evidence type="ECO:0000313" key="2">
    <source>
        <dbReference type="EMBL" id="VFU25973.1"/>
    </source>
</evidence>
<evidence type="ECO:0000256" key="1">
    <source>
        <dbReference type="SAM" id="MobiDB-lite"/>
    </source>
</evidence>
<protein>
    <submittedName>
        <fullName evidence="2">Uncharacterized protein</fullName>
    </submittedName>
</protein>
<feature type="compositionally biased region" description="Basic and acidic residues" evidence="1">
    <location>
        <begin position="59"/>
        <end position="68"/>
    </location>
</feature>
<feature type="compositionally biased region" description="Low complexity" evidence="1">
    <location>
        <begin position="80"/>
        <end position="90"/>
    </location>
</feature>
<proteinExistence type="predicted"/>
<feature type="region of interest" description="Disordered" evidence="1">
    <location>
        <begin position="59"/>
        <end position="90"/>
    </location>
</feature>
<organism evidence="2">
    <name type="scientific">Salix viminalis</name>
    <name type="common">Common osier</name>
    <name type="synonym">Basket willow</name>
    <dbReference type="NCBI Taxonomy" id="40686"/>
    <lineage>
        <taxon>Eukaryota</taxon>
        <taxon>Viridiplantae</taxon>
        <taxon>Streptophyta</taxon>
        <taxon>Embryophyta</taxon>
        <taxon>Tracheophyta</taxon>
        <taxon>Spermatophyta</taxon>
        <taxon>Magnoliopsida</taxon>
        <taxon>eudicotyledons</taxon>
        <taxon>Gunneridae</taxon>
        <taxon>Pentapetalae</taxon>
        <taxon>rosids</taxon>
        <taxon>fabids</taxon>
        <taxon>Malpighiales</taxon>
        <taxon>Salicaceae</taxon>
        <taxon>Saliceae</taxon>
        <taxon>Salix</taxon>
    </lineage>
</organism>
<accession>A0A6N2KS40</accession>
<dbReference type="EMBL" id="CAADRP010000260">
    <property type="protein sequence ID" value="VFU25973.1"/>
    <property type="molecule type" value="Genomic_DNA"/>
</dbReference>
<name>A0A6N2KS40_SALVM</name>
<dbReference type="AlphaFoldDB" id="A0A6N2KS40"/>